<dbReference type="Proteomes" id="UP000610746">
    <property type="component" value="Unassembled WGS sequence"/>
</dbReference>
<dbReference type="RefSeq" id="WP_173780009.1">
    <property type="nucleotide sequence ID" value="NZ_JABSNO010000021.1"/>
</dbReference>
<protein>
    <submittedName>
        <fullName evidence="2">Outer membrane lipoprotein-sorting protein</fullName>
    </submittedName>
</protein>
<accession>A0A8J8K681</accession>
<reference evidence="2" key="1">
    <citation type="submission" date="2020-05" db="EMBL/GenBank/DDBJ databases">
        <title>Genomic Encyclopedia of Type Strains, Phase IV (KMG-V): Genome sequencing to study the core and pangenomes of soil and plant-associated prokaryotes.</title>
        <authorList>
            <person name="Whitman W."/>
        </authorList>
    </citation>
    <scope>NUCLEOTIDE SEQUENCE</scope>
    <source>
        <strain evidence="2">16F</strain>
    </source>
</reference>
<evidence type="ECO:0000313" key="3">
    <source>
        <dbReference type="Proteomes" id="UP000610746"/>
    </source>
</evidence>
<evidence type="ECO:0000259" key="1">
    <source>
        <dbReference type="Pfam" id="PF13648"/>
    </source>
</evidence>
<proteinExistence type="predicted"/>
<evidence type="ECO:0000313" key="2">
    <source>
        <dbReference type="EMBL" id="NRS93450.1"/>
    </source>
</evidence>
<dbReference type="Pfam" id="PF13648">
    <property type="entry name" value="Lipocalin_4"/>
    <property type="match status" value="1"/>
</dbReference>
<comment type="caution">
    <text evidence="2">The sequence shown here is derived from an EMBL/GenBank/DDBJ whole genome shotgun (WGS) entry which is preliminary data.</text>
</comment>
<keyword evidence="2" id="KW-0449">Lipoprotein</keyword>
<gene>
    <name evidence="2" type="ORF">HNQ03_002540</name>
</gene>
<name>A0A8J8K681_9FLAO</name>
<dbReference type="InterPro" id="IPR024311">
    <property type="entry name" value="Lipocalin-like"/>
</dbReference>
<sequence length="148" mass="16559">MKKIFLLFATALLFLINCKEDETPEPLKIDGSWKVLKMVNTTVQNGGQPLTQTFMYTDCEQMSRYVFNADLSGKVKVQGPLNGGCQLLSDKSMVYNYNSKTGAILITYTAEQDEGFVTDLTATTMNLKTEIIKPSVYESRTYSLVKAN</sequence>
<dbReference type="AlphaFoldDB" id="A0A8J8K681"/>
<organism evidence="2 3">
    <name type="scientific">Frigoriflavimonas asaccharolytica</name>
    <dbReference type="NCBI Taxonomy" id="2735899"/>
    <lineage>
        <taxon>Bacteria</taxon>
        <taxon>Pseudomonadati</taxon>
        <taxon>Bacteroidota</taxon>
        <taxon>Flavobacteriia</taxon>
        <taxon>Flavobacteriales</taxon>
        <taxon>Weeksellaceae</taxon>
        <taxon>Frigoriflavimonas</taxon>
    </lineage>
</organism>
<dbReference type="EMBL" id="JABSNO010000021">
    <property type="protein sequence ID" value="NRS93450.1"/>
    <property type="molecule type" value="Genomic_DNA"/>
</dbReference>
<feature type="domain" description="Lipocalin-like" evidence="1">
    <location>
        <begin position="29"/>
        <end position="127"/>
    </location>
</feature>
<keyword evidence="3" id="KW-1185">Reference proteome</keyword>